<evidence type="ECO:0000313" key="4">
    <source>
        <dbReference type="Proteomes" id="UP000033774"/>
    </source>
</evidence>
<dbReference type="PANTHER" id="PTHR47505:SF1">
    <property type="entry name" value="DNA UTILIZATION PROTEIN YHGH"/>
    <property type="match status" value="1"/>
</dbReference>
<protein>
    <recommendedName>
        <fullName evidence="2">Phosphoribosyltransferase domain-containing protein</fullName>
    </recommendedName>
</protein>
<gene>
    <name evidence="3" type="ORF">VZ95_17190</name>
</gene>
<dbReference type="RefSeq" id="WP_045776948.1">
    <property type="nucleotide sequence ID" value="NZ_LAJY01000544.1"/>
</dbReference>
<organism evidence="3 4">
    <name type="scientific">Elstera litoralis</name>
    <dbReference type="NCBI Taxonomy" id="552518"/>
    <lineage>
        <taxon>Bacteria</taxon>
        <taxon>Pseudomonadati</taxon>
        <taxon>Pseudomonadota</taxon>
        <taxon>Alphaproteobacteria</taxon>
        <taxon>Rhodospirillales</taxon>
        <taxon>Rhodospirillaceae</taxon>
        <taxon>Elstera</taxon>
    </lineage>
</organism>
<sequence>VAPGWAARLVGKHIVVIDDVLTSGATLDACTASLLRAGAASVQALVLARVPAPDDPERQIGVQPD</sequence>
<dbReference type="EMBL" id="LAJY01000544">
    <property type="protein sequence ID" value="KJV08532.1"/>
    <property type="molecule type" value="Genomic_DNA"/>
</dbReference>
<evidence type="ECO:0000256" key="1">
    <source>
        <dbReference type="ARBA" id="ARBA00008007"/>
    </source>
</evidence>
<reference evidence="3 4" key="1">
    <citation type="submission" date="2015-03" db="EMBL/GenBank/DDBJ databases">
        <title>Draft genome sequence of Elstera litoralis.</title>
        <authorList>
            <person name="Rahalkar M.C."/>
            <person name="Dhakephalkar P.K."/>
            <person name="Pore S.D."/>
            <person name="Arora P."/>
            <person name="Kapse N.G."/>
            <person name="Pandit P.S."/>
        </authorList>
    </citation>
    <scope>NUCLEOTIDE SEQUENCE [LARGE SCALE GENOMIC DNA]</scope>
    <source>
        <strain evidence="3 4">Dia-1</strain>
    </source>
</reference>
<feature type="non-terminal residue" evidence="3">
    <location>
        <position position="1"/>
    </location>
</feature>
<dbReference type="Pfam" id="PF00156">
    <property type="entry name" value="Pribosyltran"/>
    <property type="match status" value="1"/>
</dbReference>
<name>A0A0F3IPH3_9PROT</name>
<proteinExistence type="inferred from homology"/>
<dbReference type="CDD" id="cd06223">
    <property type="entry name" value="PRTases_typeI"/>
    <property type="match status" value="1"/>
</dbReference>
<dbReference type="SUPFAM" id="SSF53271">
    <property type="entry name" value="PRTase-like"/>
    <property type="match status" value="1"/>
</dbReference>
<keyword evidence="4" id="KW-1185">Reference proteome</keyword>
<comment type="similarity">
    <text evidence="1">Belongs to the ComF/GntX family.</text>
</comment>
<accession>A0A0F3IPH3</accession>
<dbReference type="PANTHER" id="PTHR47505">
    <property type="entry name" value="DNA UTILIZATION PROTEIN YHGH"/>
    <property type="match status" value="1"/>
</dbReference>
<dbReference type="Gene3D" id="3.40.50.2020">
    <property type="match status" value="1"/>
</dbReference>
<dbReference type="InterPro" id="IPR051910">
    <property type="entry name" value="ComF/GntX_DNA_util-trans"/>
</dbReference>
<dbReference type="InterPro" id="IPR000836">
    <property type="entry name" value="PRTase_dom"/>
</dbReference>
<dbReference type="InterPro" id="IPR029057">
    <property type="entry name" value="PRTase-like"/>
</dbReference>
<evidence type="ECO:0000313" key="3">
    <source>
        <dbReference type="EMBL" id="KJV08532.1"/>
    </source>
</evidence>
<dbReference type="Proteomes" id="UP000033774">
    <property type="component" value="Unassembled WGS sequence"/>
</dbReference>
<dbReference type="AlphaFoldDB" id="A0A0F3IPH3"/>
<evidence type="ECO:0000259" key="2">
    <source>
        <dbReference type="Pfam" id="PF00156"/>
    </source>
</evidence>
<comment type="caution">
    <text evidence="3">The sequence shown here is derived from an EMBL/GenBank/DDBJ whole genome shotgun (WGS) entry which is preliminary data.</text>
</comment>
<feature type="domain" description="Phosphoribosyltransferase" evidence="2">
    <location>
        <begin position="10"/>
        <end position="58"/>
    </location>
</feature>